<dbReference type="GO" id="GO:0004385">
    <property type="term" value="F:GMP kinase activity"/>
    <property type="evidence" value="ECO:0007669"/>
    <property type="project" value="TreeGrafter"/>
</dbReference>
<dbReference type="PROSITE" id="PS00856">
    <property type="entry name" value="GUANYLATE_KINASE_1"/>
    <property type="match status" value="1"/>
</dbReference>
<dbReference type="EMBL" id="SUMC01000006">
    <property type="protein sequence ID" value="TKA11996.1"/>
    <property type="molecule type" value="Genomic_DNA"/>
</dbReference>
<gene>
    <name evidence="5" type="ORF">FCI23_09340</name>
</gene>
<dbReference type="GO" id="GO:0005829">
    <property type="term" value="C:cytosol"/>
    <property type="evidence" value="ECO:0007669"/>
    <property type="project" value="TreeGrafter"/>
</dbReference>
<dbReference type="Proteomes" id="UP000305778">
    <property type="component" value="Unassembled WGS sequence"/>
</dbReference>
<dbReference type="PANTHER" id="PTHR23117:SF13">
    <property type="entry name" value="GUANYLATE KINASE"/>
    <property type="match status" value="1"/>
</dbReference>
<dbReference type="OrthoDB" id="9808150at2"/>
<reference evidence="5 6" key="1">
    <citation type="submission" date="2019-04" db="EMBL/GenBank/DDBJ databases">
        <title>Streptomyces oryziradicis sp. nov., a novel actinomycete isolated from rhizosphere soil of rice (Oryza sativa L.).</title>
        <authorList>
            <person name="Li C."/>
        </authorList>
    </citation>
    <scope>NUCLEOTIDE SEQUENCE [LARGE SCALE GENOMIC DNA]</scope>
    <source>
        <strain evidence="5 6">NEAU-C40</strain>
    </source>
</reference>
<organism evidence="5 6">
    <name type="scientific">Actinacidiphila oryziradicis</name>
    <dbReference type="NCBI Taxonomy" id="2571141"/>
    <lineage>
        <taxon>Bacteria</taxon>
        <taxon>Bacillati</taxon>
        <taxon>Actinomycetota</taxon>
        <taxon>Actinomycetes</taxon>
        <taxon>Kitasatosporales</taxon>
        <taxon>Streptomycetaceae</taxon>
        <taxon>Actinacidiphila</taxon>
    </lineage>
</organism>
<sequence>MTHLDARPLMFVVSGPSGAGKGTALRFLTERSLLRRIPTYTTRLPREHEIPGVDYHFVPEDEFFRLHSEGTIFEYTRTYAASYYGSPSSLLEVTDTDPLLTELDPSGFVRVRTASKRRVIGIFVTTTSEDELRHRLVLRGQQGEAAQRLRIRTDQLSGPGCTTMSS</sequence>
<protein>
    <submittedName>
        <fullName evidence="5">Guanylate kinase</fullName>
    </submittedName>
</protein>
<keyword evidence="6" id="KW-1185">Reference proteome</keyword>
<accession>A0A4U0SQ00</accession>
<evidence type="ECO:0000259" key="4">
    <source>
        <dbReference type="PROSITE" id="PS50052"/>
    </source>
</evidence>
<evidence type="ECO:0000313" key="6">
    <source>
        <dbReference type="Proteomes" id="UP000305778"/>
    </source>
</evidence>
<dbReference type="SMART" id="SM00072">
    <property type="entry name" value="GuKc"/>
    <property type="match status" value="1"/>
</dbReference>
<dbReference type="InterPro" id="IPR027417">
    <property type="entry name" value="P-loop_NTPase"/>
</dbReference>
<dbReference type="SUPFAM" id="SSF52540">
    <property type="entry name" value="P-loop containing nucleoside triphosphate hydrolases"/>
    <property type="match status" value="1"/>
</dbReference>
<feature type="domain" description="Guanylate kinase-like" evidence="4">
    <location>
        <begin position="8"/>
        <end position="166"/>
    </location>
</feature>
<evidence type="ECO:0000256" key="1">
    <source>
        <dbReference type="ARBA" id="ARBA00005790"/>
    </source>
</evidence>
<evidence type="ECO:0000313" key="5">
    <source>
        <dbReference type="EMBL" id="TKA11996.1"/>
    </source>
</evidence>
<name>A0A4U0SQ00_9ACTN</name>
<dbReference type="AlphaFoldDB" id="A0A4U0SQ00"/>
<dbReference type="RefSeq" id="WP_136722991.1">
    <property type="nucleotide sequence ID" value="NZ_SUMC01000006.1"/>
</dbReference>
<comment type="caution">
    <text evidence="5">The sequence shown here is derived from an EMBL/GenBank/DDBJ whole genome shotgun (WGS) entry which is preliminary data.</text>
</comment>
<dbReference type="InterPro" id="IPR020590">
    <property type="entry name" value="Guanylate_kinase_CS"/>
</dbReference>
<dbReference type="InterPro" id="IPR008144">
    <property type="entry name" value="Guanylate_kin-like_dom"/>
</dbReference>
<dbReference type="Pfam" id="PF00625">
    <property type="entry name" value="Guanylate_kin"/>
    <property type="match status" value="1"/>
</dbReference>
<dbReference type="Gene3D" id="3.40.50.300">
    <property type="entry name" value="P-loop containing nucleotide triphosphate hydrolases"/>
    <property type="match status" value="1"/>
</dbReference>
<evidence type="ECO:0000256" key="3">
    <source>
        <dbReference type="ARBA" id="ARBA00022777"/>
    </source>
</evidence>
<keyword evidence="2" id="KW-0808">Transferase</keyword>
<dbReference type="PROSITE" id="PS50052">
    <property type="entry name" value="GUANYLATE_KINASE_2"/>
    <property type="match status" value="1"/>
</dbReference>
<dbReference type="PANTHER" id="PTHR23117">
    <property type="entry name" value="GUANYLATE KINASE-RELATED"/>
    <property type="match status" value="1"/>
</dbReference>
<comment type="similarity">
    <text evidence="1">Belongs to the guanylate kinase family.</text>
</comment>
<dbReference type="InterPro" id="IPR008145">
    <property type="entry name" value="GK/Ca_channel_bsu"/>
</dbReference>
<evidence type="ECO:0000256" key="2">
    <source>
        <dbReference type="ARBA" id="ARBA00022679"/>
    </source>
</evidence>
<keyword evidence="3 5" id="KW-0418">Kinase</keyword>
<proteinExistence type="inferred from homology"/>